<keyword evidence="3" id="KW-1185">Reference proteome</keyword>
<protein>
    <submittedName>
        <fullName evidence="2">Uncharacterized protein</fullName>
    </submittedName>
</protein>
<reference evidence="2 3" key="1">
    <citation type="submission" date="2021-06" db="EMBL/GenBank/DDBJ databases">
        <title>Caerostris extrusa draft genome.</title>
        <authorList>
            <person name="Kono N."/>
            <person name="Arakawa K."/>
        </authorList>
    </citation>
    <scope>NUCLEOTIDE SEQUENCE [LARGE SCALE GENOMIC DNA]</scope>
</reference>
<organism evidence="2 3">
    <name type="scientific">Caerostris extrusa</name>
    <name type="common">Bark spider</name>
    <name type="synonym">Caerostris bankana</name>
    <dbReference type="NCBI Taxonomy" id="172846"/>
    <lineage>
        <taxon>Eukaryota</taxon>
        <taxon>Metazoa</taxon>
        <taxon>Ecdysozoa</taxon>
        <taxon>Arthropoda</taxon>
        <taxon>Chelicerata</taxon>
        <taxon>Arachnida</taxon>
        <taxon>Araneae</taxon>
        <taxon>Araneomorphae</taxon>
        <taxon>Entelegynae</taxon>
        <taxon>Araneoidea</taxon>
        <taxon>Araneidae</taxon>
        <taxon>Caerostris</taxon>
    </lineage>
</organism>
<gene>
    <name evidence="2" type="ORF">CEXT_34881</name>
</gene>
<feature type="transmembrane region" description="Helical" evidence="1">
    <location>
        <begin position="38"/>
        <end position="59"/>
    </location>
</feature>
<keyword evidence="1" id="KW-0812">Transmembrane</keyword>
<dbReference type="EMBL" id="BPLR01019660">
    <property type="protein sequence ID" value="GIX70229.1"/>
    <property type="molecule type" value="Genomic_DNA"/>
</dbReference>
<proteinExistence type="predicted"/>
<accession>A0AAV4MHF4</accession>
<name>A0AAV4MHF4_CAEEX</name>
<keyword evidence="1" id="KW-0472">Membrane</keyword>
<sequence length="96" mass="11032">MDAAGSGRLFLRALGQEMDESLIGNGINERAFFTLARIYFEVLVTLILFRNIWFVDNILGFRTQKLDSKVLLSDAEQIHVFMSKIFRMSSIWPGDE</sequence>
<dbReference type="Proteomes" id="UP001054945">
    <property type="component" value="Unassembled WGS sequence"/>
</dbReference>
<evidence type="ECO:0000313" key="3">
    <source>
        <dbReference type="Proteomes" id="UP001054945"/>
    </source>
</evidence>
<evidence type="ECO:0000313" key="2">
    <source>
        <dbReference type="EMBL" id="GIX70229.1"/>
    </source>
</evidence>
<comment type="caution">
    <text evidence="2">The sequence shown here is derived from an EMBL/GenBank/DDBJ whole genome shotgun (WGS) entry which is preliminary data.</text>
</comment>
<dbReference type="AlphaFoldDB" id="A0AAV4MHF4"/>
<evidence type="ECO:0000256" key="1">
    <source>
        <dbReference type="SAM" id="Phobius"/>
    </source>
</evidence>
<keyword evidence="1" id="KW-1133">Transmembrane helix</keyword>